<dbReference type="InterPro" id="IPR049551">
    <property type="entry name" value="PKS_DH_C"/>
</dbReference>
<dbReference type="InterPro" id="IPR014031">
    <property type="entry name" value="Ketoacyl_synth_C"/>
</dbReference>
<dbReference type="Proteomes" id="UP000184383">
    <property type="component" value="Unassembled WGS sequence"/>
</dbReference>
<dbReference type="InterPro" id="IPR049552">
    <property type="entry name" value="PKS_DH_N"/>
</dbReference>
<dbReference type="GO" id="GO:0004315">
    <property type="term" value="F:3-oxoacyl-[acyl-carrier-protein] synthase activity"/>
    <property type="evidence" value="ECO:0007669"/>
    <property type="project" value="InterPro"/>
</dbReference>
<dbReference type="GO" id="GO:0016874">
    <property type="term" value="F:ligase activity"/>
    <property type="evidence" value="ECO:0007669"/>
    <property type="project" value="UniProtKB-KW"/>
</dbReference>
<protein>
    <submittedName>
        <fullName evidence="12">Uncharacterized protein</fullName>
    </submittedName>
</protein>
<keyword evidence="5" id="KW-0511">Multifunctional enzyme</keyword>
<dbReference type="InterPro" id="IPR049900">
    <property type="entry name" value="PKS_mFAS_DH"/>
</dbReference>
<evidence type="ECO:0000256" key="5">
    <source>
        <dbReference type="ARBA" id="ARBA00023268"/>
    </source>
</evidence>
<keyword evidence="13" id="KW-1185">Reference proteome</keyword>
<dbReference type="InterPro" id="IPR020843">
    <property type="entry name" value="ER"/>
</dbReference>
<keyword evidence="3" id="KW-0808">Transferase</keyword>
<dbReference type="SMART" id="SM00823">
    <property type="entry name" value="PKS_PP"/>
    <property type="match status" value="1"/>
</dbReference>
<dbReference type="Pfam" id="PF16197">
    <property type="entry name" value="KAsynt_C_assoc"/>
    <property type="match status" value="1"/>
</dbReference>
<dbReference type="GO" id="GO:1901336">
    <property type="term" value="P:lactone biosynthetic process"/>
    <property type="evidence" value="ECO:0007669"/>
    <property type="project" value="UniProtKB-ARBA"/>
</dbReference>
<dbReference type="InterPro" id="IPR020806">
    <property type="entry name" value="PKS_PP-bd"/>
</dbReference>
<keyword evidence="2" id="KW-0597">Phosphoprotein</keyword>
<dbReference type="GO" id="GO:0016491">
    <property type="term" value="F:oxidoreductase activity"/>
    <property type="evidence" value="ECO:0007669"/>
    <property type="project" value="InterPro"/>
</dbReference>
<dbReference type="GO" id="GO:0006633">
    <property type="term" value="P:fatty acid biosynthetic process"/>
    <property type="evidence" value="ECO:0007669"/>
    <property type="project" value="InterPro"/>
</dbReference>
<gene>
    <name evidence="12" type="ORF">ASPWEDRAFT_48144</name>
</gene>
<evidence type="ECO:0000259" key="9">
    <source>
        <dbReference type="PROSITE" id="PS50075"/>
    </source>
</evidence>
<dbReference type="STRING" id="1073089.A0A1L9S364"/>
<dbReference type="InterPro" id="IPR057326">
    <property type="entry name" value="KR_dom"/>
</dbReference>
<dbReference type="InterPro" id="IPR013217">
    <property type="entry name" value="Methyltransf_12"/>
</dbReference>
<evidence type="ECO:0000256" key="7">
    <source>
        <dbReference type="PROSITE-ProRule" id="PRU01363"/>
    </source>
</evidence>
<dbReference type="SUPFAM" id="SSF53901">
    <property type="entry name" value="Thiolase-like"/>
    <property type="match status" value="1"/>
</dbReference>
<dbReference type="InterPro" id="IPR014043">
    <property type="entry name" value="Acyl_transferase_dom"/>
</dbReference>
<keyword evidence="1" id="KW-0596">Phosphopantetheine</keyword>
<dbReference type="InterPro" id="IPR013968">
    <property type="entry name" value="PKS_KR"/>
</dbReference>
<dbReference type="SUPFAM" id="SSF50129">
    <property type="entry name" value="GroES-like"/>
    <property type="match status" value="1"/>
</dbReference>
<name>A0A1L9S364_ASPWE</name>
<dbReference type="InterPro" id="IPR020841">
    <property type="entry name" value="PKS_Beta-ketoAc_synthase_dom"/>
</dbReference>
<dbReference type="InterPro" id="IPR009081">
    <property type="entry name" value="PP-bd_ACP"/>
</dbReference>
<dbReference type="SMART" id="SM00826">
    <property type="entry name" value="PKS_DH"/>
    <property type="match status" value="1"/>
</dbReference>
<evidence type="ECO:0000256" key="8">
    <source>
        <dbReference type="SAM" id="Phobius"/>
    </source>
</evidence>
<dbReference type="OrthoDB" id="329835at2759"/>
<feature type="domain" description="Carrier" evidence="9">
    <location>
        <begin position="2366"/>
        <end position="2442"/>
    </location>
</feature>
<dbReference type="InterPro" id="IPR032821">
    <property type="entry name" value="PKS_assoc"/>
</dbReference>
<dbReference type="PANTHER" id="PTHR43775">
    <property type="entry name" value="FATTY ACID SYNTHASE"/>
    <property type="match status" value="1"/>
</dbReference>
<dbReference type="InterPro" id="IPR036291">
    <property type="entry name" value="NAD(P)-bd_dom_sf"/>
</dbReference>
<dbReference type="SUPFAM" id="SSF51735">
    <property type="entry name" value="NAD(P)-binding Rossmann-fold domains"/>
    <property type="match status" value="2"/>
</dbReference>
<dbReference type="RefSeq" id="XP_040695279.1">
    <property type="nucleotide sequence ID" value="XM_040837064.1"/>
</dbReference>
<dbReference type="GeneID" id="63752912"/>
<dbReference type="SMART" id="SM00827">
    <property type="entry name" value="PKS_AT"/>
    <property type="match status" value="1"/>
</dbReference>
<dbReference type="GO" id="GO:0004312">
    <property type="term" value="F:fatty acid synthase activity"/>
    <property type="evidence" value="ECO:0007669"/>
    <property type="project" value="TreeGrafter"/>
</dbReference>
<sequence>MAMRLPGGISNEEAFWDVLVNGKDTRGPIPPDRYNTQGFTDKRGKLGAIKSQSGYFLDQDLTKLDTSFFTLSKTELERADPQQRQLLEVTREVFESAGEVGYRGKSIGCYVGTFGEDWLHMSSKETQHSGNYIITGHCDLMLANRLSYEYDLKGPSIVIKTGCSASLIALHEACRALNFGDCSGAIVAGSNLIMGPAMTAGMSQEGVLSPEGSCKTFDAAADGYARGEAVTAVYLKPLDDAIRDRNPIRAIIRNTASNSDGRSQGLMTPNGESHAALMRKIYADTGLDPALTGFVECHGTGTATGDPIETNAVGDIFGPAGVYIGSVKPNVGHSEGASGITSLIKATLALEHETIPPNIKFHTPNPRIPFVEKNLIVPVKATSWPKSRAKRISINSFGIGGSNAHVILEAYSESHAPPPRSQKGNHRHSEVALISANTQDSAKTLASNIQKYATEHPLDISSIVYTLALHREHLPYRSFLILDCASSNEIPAVTKAPSSPLNVAMVFSGQGAQWPEMGREIIQNDAQFAQDIHEMDDILQSIEYPPAWTIFTELQRPATMSQVHKAEFAQPLCTAIQIAIVNRLRRVGIVPTAVVGHSSGEIAAAYATGALSVTEAILSAYYRGHVTTQQRLVGGMAAVGLGCAEASQYLVDGVVIACDNSPNSVTLSGDEEILCAVLQTIQSDKPDVLARQLKVDIAYHSHHMKALGQVYFRLLVRELSRQHATRQHTSIPLFSSVTGKVIQDGEQLGPAYWESNLTSRVQFNTAVQALLKEQPRTLLLEIGPHSALAGPLRQICSAKGVDYKYVPTMRRGENCEKSALAAIGQLYQNGVSIDYGRLYSVGEVLTTLPTYPWQHDESFWYESRVSKAWRMRNVGHHSLLGLRVPESSSHDPIWRNILSLEDQPWIADHKVVDDVVFPFAGYIAMAGEAVRQATGVDGGFRIRHAIARAAMVLTDGKSVEVLSSLRKLKISDSGESSWFEFTICSISGNTWIKHCEGQVKACVEEQPPSYCPQKSELQRQINPIRWYQAISDIGITYGPEFQGLSGISCSTANNIAAATVSNPHCESPEYLLHPGSIDACLQLLVIALCKGIGRKFGGLKVPTVIEDLVIFPSSREMEAIAWSHGDGGMSVDCNADGKLALRLRGLKFTPMDNSRQQSSNDVHAASRLEWCPDFDFVDHNTLFTPPRSNQEETRMQEEMTLLCILESVEIVKGLTPCQPHFAKFQEWLGMEAQRAVNGTYPILERSATDLVRMSSAERIQMIEELYQQLLSIPDKRYGVIGIKRIFDHCASVFTGERDTLDILMQDDVLAHIYDSIGFGQTELFHLLCHSRPTLRILEVGAGTGGTTEMILRELVRPGDNQYSNYEMYTFTDISAGFFPQAKERFAYAPNIDYQVFDITISPFDQGFKPNSYDVILASNVIHATPSLKATLGNLQPLLRPGGHLVMTELCGVARMPNYLFGNFSGWWLGEADGRPYEPYISVDRWNDELKQAGMNGVETAVRDAEEPYHSCAVIVSQKPLAKKTSIKNRNLTILCENPAQGIAQTFIHDLQAAGITVSICHLGELPVQDQDIISLLDLEGYFFETITPERLGNFQNILSRLNTQFPIIWLLRPTQVKCNDPRSAHAIGVARSIRAESSIQFYTVEIDVNETHFSSLVQRIWEKIINTEDNEILSPEKEYIVDDGVVKVGRYHPFSLEEELGQQNRVINEAGALEDVYSLYISTLGSIDSLQWMSERNRLFISDEDVVIDVRAIGLNFKDILHAMGVLKAPQNTSLLGLEVSGIVRQVGRNVHNVSIGERVVAMSPSACAKSLVTVPSALVVSIPDHLGFVDAAAMPICFSTAIESLINIGRLEEGQSALIHSATGGVGHAAIQICQMIGAEIYATVGNVKKARYLTETFGIPQSRIFNSRNDSFVTGLMHETQGRGVDIVLNSLSGELLHASWDCVAEFGKLIEIGKKDGADFGKLPMHNFLLNRSYCCVDIAHLTQQRYKYSGRLLKQIMQLYSSGEIRALSPITTFDASQVKDAFRHVQNVDHIGKAVIEVPEDFSHVSSTPRPQPLQLDSEASYLLTGGLGGLGRVMSTWLVERGARSLVFLSRSAGSSEKQQFLRELTSCGCSVTIIPGRAESKEDIEVAVTKAPRPIKGVIHLAMVLQDSPFASMSSSDWAATNAPKVNGAWNMHEIFPDRDSLDFLVLASSIVTVVEQPGQGNYSAANTYLEAFCQYRRSRSLPASVLNICPIDGVGNVAENNSARKSLKAQGLYFLGEKELLDFLELSIFISKPSHPTPGEEPARKGWRNPGQIVMGLRAKGDLNDPNTRTNWRRDRRMGFYHNINQKPEGYERGGSSELSKFLSGVADDPAVLARPQSAEFLATEIGKKICSFMLKSDDDLDINLTLAQMGLDSLMAIELRRWWKMAFGLQISVLELMATGTVMALGALAASQLKNKFIEV</sequence>
<keyword evidence="4" id="KW-0521">NADP</keyword>
<dbReference type="SMART" id="SM00822">
    <property type="entry name" value="PKS_KR"/>
    <property type="match status" value="1"/>
</dbReference>
<dbReference type="InterPro" id="IPR013154">
    <property type="entry name" value="ADH-like_N"/>
</dbReference>
<evidence type="ECO:0000256" key="1">
    <source>
        <dbReference type="ARBA" id="ARBA00022450"/>
    </source>
</evidence>
<keyword evidence="6" id="KW-0012">Acyltransferase</keyword>
<keyword evidence="8" id="KW-0472">Membrane</keyword>
<reference evidence="13" key="1">
    <citation type="journal article" date="2017" name="Genome Biol.">
        <title>Comparative genomics reveals high biological diversity and specific adaptations in the industrially and medically important fungal genus Aspergillus.</title>
        <authorList>
            <person name="de Vries R.P."/>
            <person name="Riley R."/>
            <person name="Wiebenga A."/>
            <person name="Aguilar-Osorio G."/>
            <person name="Amillis S."/>
            <person name="Uchima C.A."/>
            <person name="Anderluh G."/>
            <person name="Asadollahi M."/>
            <person name="Askin M."/>
            <person name="Barry K."/>
            <person name="Battaglia E."/>
            <person name="Bayram O."/>
            <person name="Benocci T."/>
            <person name="Braus-Stromeyer S.A."/>
            <person name="Caldana C."/>
            <person name="Canovas D."/>
            <person name="Cerqueira G.C."/>
            <person name="Chen F."/>
            <person name="Chen W."/>
            <person name="Choi C."/>
            <person name="Clum A."/>
            <person name="Dos Santos R.A."/>
            <person name="Damasio A.R."/>
            <person name="Diallinas G."/>
            <person name="Emri T."/>
            <person name="Fekete E."/>
            <person name="Flipphi M."/>
            <person name="Freyberg S."/>
            <person name="Gallo A."/>
            <person name="Gournas C."/>
            <person name="Habgood R."/>
            <person name="Hainaut M."/>
            <person name="Harispe M.L."/>
            <person name="Henrissat B."/>
            <person name="Hilden K.S."/>
            <person name="Hope R."/>
            <person name="Hossain A."/>
            <person name="Karabika E."/>
            <person name="Karaffa L."/>
            <person name="Karanyi Z."/>
            <person name="Krasevec N."/>
            <person name="Kuo A."/>
            <person name="Kusch H."/>
            <person name="LaButti K."/>
            <person name="Lagendijk E.L."/>
            <person name="Lapidus A."/>
            <person name="Levasseur A."/>
            <person name="Lindquist E."/>
            <person name="Lipzen A."/>
            <person name="Logrieco A.F."/>
            <person name="MacCabe A."/>
            <person name="Maekelae M.R."/>
            <person name="Malavazi I."/>
            <person name="Melin P."/>
            <person name="Meyer V."/>
            <person name="Mielnichuk N."/>
            <person name="Miskei M."/>
            <person name="Molnar A.P."/>
            <person name="Mule G."/>
            <person name="Ngan C.Y."/>
            <person name="Orejas M."/>
            <person name="Orosz E."/>
            <person name="Ouedraogo J.P."/>
            <person name="Overkamp K.M."/>
            <person name="Park H.-S."/>
            <person name="Perrone G."/>
            <person name="Piumi F."/>
            <person name="Punt P.J."/>
            <person name="Ram A.F."/>
            <person name="Ramon A."/>
            <person name="Rauscher S."/>
            <person name="Record E."/>
            <person name="Riano-Pachon D.M."/>
            <person name="Robert V."/>
            <person name="Roehrig J."/>
            <person name="Ruller R."/>
            <person name="Salamov A."/>
            <person name="Salih N.S."/>
            <person name="Samson R.A."/>
            <person name="Sandor E."/>
            <person name="Sanguinetti M."/>
            <person name="Schuetze T."/>
            <person name="Sepcic K."/>
            <person name="Shelest E."/>
            <person name="Sherlock G."/>
            <person name="Sophianopoulou V."/>
            <person name="Squina F.M."/>
            <person name="Sun H."/>
            <person name="Susca A."/>
            <person name="Todd R.B."/>
            <person name="Tsang A."/>
            <person name="Unkles S.E."/>
            <person name="van de Wiele N."/>
            <person name="van Rossen-Uffink D."/>
            <person name="Oliveira J.V."/>
            <person name="Vesth T.C."/>
            <person name="Visser J."/>
            <person name="Yu J.-H."/>
            <person name="Zhou M."/>
            <person name="Andersen M.R."/>
            <person name="Archer D.B."/>
            <person name="Baker S.E."/>
            <person name="Benoit I."/>
            <person name="Brakhage A.A."/>
            <person name="Braus G.H."/>
            <person name="Fischer R."/>
            <person name="Frisvad J.C."/>
            <person name="Goldman G.H."/>
            <person name="Houbraken J."/>
            <person name="Oakley B."/>
            <person name="Pocsi I."/>
            <person name="Scazzocchio C."/>
            <person name="Seiboth B."/>
            <person name="vanKuyk P.A."/>
            <person name="Wortman J."/>
            <person name="Dyer P.S."/>
            <person name="Grigoriev I.V."/>
        </authorList>
    </citation>
    <scope>NUCLEOTIDE SEQUENCE [LARGE SCALE GENOMIC DNA]</scope>
    <source>
        <strain evidence="13">DTO 134E9</strain>
    </source>
</reference>
<proteinExistence type="predicted"/>
<dbReference type="SUPFAM" id="SSF53335">
    <property type="entry name" value="S-adenosyl-L-methionine-dependent methyltransferases"/>
    <property type="match status" value="1"/>
</dbReference>
<dbReference type="CDD" id="cd00833">
    <property type="entry name" value="PKS"/>
    <property type="match status" value="1"/>
</dbReference>
<keyword evidence="8" id="KW-1133">Transmembrane helix</keyword>
<dbReference type="PROSITE" id="PS52004">
    <property type="entry name" value="KS3_2"/>
    <property type="match status" value="1"/>
</dbReference>
<dbReference type="EMBL" id="KV878209">
    <property type="protein sequence ID" value="OJJ41603.1"/>
    <property type="molecule type" value="Genomic_DNA"/>
</dbReference>
<dbReference type="InterPro" id="IPR016036">
    <property type="entry name" value="Malonyl_transacylase_ACP-bd"/>
</dbReference>
<dbReference type="PROSITE" id="PS52019">
    <property type="entry name" value="PKS_MFAS_DH"/>
    <property type="match status" value="1"/>
</dbReference>
<evidence type="ECO:0000259" key="11">
    <source>
        <dbReference type="PROSITE" id="PS52019"/>
    </source>
</evidence>
<dbReference type="CDD" id="cd05195">
    <property type="entry name" value="enoyl_red"/>
    <property type="match status" value="1"/>
</dbReference>
<evidence type="ECO:0000256" key="6">
    <source>
        <dbReference type="ARBA" id="ARBA00023315"/>
    </source>
</evidence>
<evidence type="ECO:0000256" key="2">
    <source>
        <dbReference type="ARBA" id="ARBA00022553"/>
    </source>
</evidence>
<dbReference type="GO" id="GO:0044550">
    <property type="term" value="P:secondary metabolite biosynthetic process"/>
    <property type="evidence" value="ECO:0007669"/>
    <property type="project" value="UniProtKB-ARBA"/>
</dbReference>
<evidence type="ECO:0000313" key="12">
    <source>
        <dbReference type="EMBL" id="OJJ41603.1"/>
    </source>
</evidence>
<dbReference type="Pfam" id="PF08659">
    <property type="entry name" value="KR"/>
    <property type="match status" value="1"/>
</dbReference>
<dbReference type="Pfam" id="PF08242">
    <property type="entry name" value="Methyltransf_12"/>
    <property type="match status" value="1"/>
</dbReference>
<feature type="region of interest" description="C-terminal hotdog fold" evidence="7">
    <location>
        <begin position="1018"/>
        <end position="1157"/>
    </location>
</feature>
<dbReference type="SUPFAM" id="SSF55048">
    <property type="entry name" value="Probable ACP-binding domain of malonyl-CoA ACP transacylase"/>
    <property type="match status" value="1"/>
</dbReference>
<dbReference type="InterPro" id="IPR011032">
    <property type="entry name" value="GroES-like_sf"/>
</dbReference>
<evidence type="ECO:0000256" key="4">
    <source>
        <dbReference type="ARBA" id="ARBA00022857"/>
    </source>
</evidence>
<dbReference type="Pfam" id="PF13602">
    <property type="entry name" value="ADH_zinc_N_2"/>
    <property type="match status" value="1"/>
</dbReference>
<dbReference type="SMART" id="SM00825">
    <property type="entry name" value="PKS_KS"/>
    <property type="match status" value="1"/>
</dbReference>
<dbReference type="VEuPathDB" id="FungiDB:ASPWEDRAFT_48144"/>
<feature type="transmembrane region" description="Helical" evidence="8">
    <location>
        <begin position="2411"/>
        <end position="2437"/>
    </location>
</feature>
<dbReference type="GO" id="GO:0031177">
    <property type="term" value="F:phosphopantetheine binding"/>
    <property type="evidence" value="ECO:0007669"/>
    <property type="project" value="InterPro"/>
</dbReference>
<evidence type="ECO:0000256" key="3">
    <source>
        <dbReference type="ARBA" id="ARBA00022679"/>
    </source>
</evidence>
<dbReference type="Gene3D" id="1.10.1200.10">
    <property type="entry name" value="ACP-like"/>
    <property type="match status" value="1"/>
</dbReference>
<dbReference type="Pfam" id="PF14765">
    <property type="entry name" value="PS-DH"/>
    <property type="match status" value="1"/>
</dbReference>
<feature type="region of interest" description="N-terminal hotdog fold" evidence="7">
    <location>
        <begin position="877"/>
        <end position="1006"/>
    </location>
</feature>
<dbReference type="Gene3D" id="3.40.50.720">
    <property type="entry name" value="NAD(P)-binding Rossmann-like Domain"/>
    <property type="match status" value="1"/>
</dbReference>
<feature type="active site" description="Proton acceptor; for dehydratase activity" evidence="7">
    <location>
        <position position="909"/>
    </location>
</feature>
<dbReference type="InterPro" id="IPR042104">
    <property type="entry name" value="PKS_dehydratase_sf"/>
</dbReference>
<dbReference type="Pfam" id="PF00550">
    <property type="entry name" value="PP-binding"/>
    <property type="match status" value="1"/>
</dbReference>
<keyword evidence="8" id="KW-0812">Transmembrane</keyword>
<dbReference type="Pfam" id="PF02801">
    <property type="entry name" value="Ketoacyl-synt_C"/>
    <property type="match status" value="1"/>
</dbReference>
<organism evidence="12 13">
    <name type="scientific">Aspergillus wentii DTO 134E9</name>
    <dbReference type="NCBI Taxonomy" id="1073089"/>
    <lineage>
        <taxon>Eukaryota</taxon>
        <taxon>Fungi</taxon>
        <taxon>Dikarya</taxon>
        <taxon>Ascomycota</taxon>
        <taxon>Pezizomycotina</taxon>
        <taxon>Eurotiomycetes</taxon>
        <taxon>Eurotiomycetidae</taxon>
        <taxon>Eurotiales</taxon>
        <taxon>Aspergillaceae</taxon>
        <taxon>Aspergillus</taxon>
        <taxon>Aspergillus subgen. Cremei</taxon>
    </lineage>
</organism>
<evidence type="ECO:0000313" key="13">
    <source>
        <dbReference type="Proteomes" id="UP000184383"/>
    </source>
</evidence>
<dbReference type="Pfam" id="PF21089">
    <property type="entry name" value="PKS_DH_N"/>
    <property type="match status" value="1"/>
</dbReference>
<dbReference type="FunFam" id="3.40.50.720:FF:000209">
    <property type="entry name" value="Polyketide synthase Pks12"/>
    <property type="match status" value="1"/>
</dbReference>
<dbReference type="SMART" id="SM00829">
    <property type="entry name" value="PKS_ER"/>
    <property type="match status" value="1"/>
</dbReference>
<dbReference type="Gene3D" id="3.40.366.10">
    <property type="entry name" value="Malonyl-Coenzyme A Acyl Carrier Protein, domain 2"/>
    <property type="match status" value="1"/>
</dbReference>
<feature type="domain" description="Ketosynthase family 3 (KS3)" evidence="10">
    <location>
        <begin position="1"/>
        <end position="410"/>
    </location>
</feature>
<dbReference type="PANTHER" id="PTHR43775:SF37">
    <property type="entry name" value="SI:DKEY-61P9.11"/>
    <property type="match status" value="1"/>
</dbReference>
<dbReference type="SUPFAM" id="SSF52151">
    <property type="entry name" value="FabD/lysophospholipase-like"/>
    <property type="match status" value="1"/>
</dbReference>
<dbReference type="InterPro" id="IPR018201">
    <property type="entry name" value="Ketoacyl_synth_AS"/>
</dbReference>
<dbReference type="Pfam" id="PF00109">
    <property type="entry name" value="ketoacyl-synt"/>
    <property type="match status" value="1"/>
</dbReference>
<dbReference type="Pfam" id="PF00698">
    <property type="entry name" value="Acyl_transf_1"/>
    <property type="match status" value="1"/>
</dbReference>
<dbReference type="CDD" id="cd02440">
    <property type="entry name" value="AdoMet_MTases"/>
    <property type="match status" value="1"/>
</dbReference>
<dbReference type="InterPro" id="IPR036736">
    <property type="entry name" value="ACP-like_sf"/>
</dbReference>
<feature type="active site" description="Proton donor; for dehydratase activity" evidence="7">
    <location>
        <position position="1078"/>
    </location>
</feature>
<dbReference type="InterPro" id="IPR029063">
    <property type="entry name" value="SAM-dependent_MTases_sf"/>
</dbReference>
<dbReference type="PROSITE" id="PS50075">
    <property type="entry name" value="CARRIER"/>
    <property type="match status" value="1"/>
</dbReference>
<evidence type="ECO:0000259" key="10">
    <source>
        <dbReference type="PROSITE" id="PS52004"/>
    </source>
</evidence>
<dbReference type="PROSITE" id="PS00606">
    <property type="entry name" value="KS3_1"/>
    <property type="match status" value="1"/>
</dbReference>
<dbReference type="SUPFAM" id="SSF47336">
    <property type="entry name" value="ACP-like"/>
    <property type="match status" value="1"/>
</dbReference>
<dbReference type="InterPro" id="IPR020807">
    <property type="entry name" value="PKS_DH"/>
</dbReference>
<dbReference type="Gene3D" id="3.90.180.10">
    <property type="entry name" value="Medium-chain alcohol dehydrogenases, catalytic domain"/>
    <property type="match status" value="1"/>
</dbReference>
<dbReference type="Gene3D" id="3.40.50.150">
    <property type="entry name" value="Vaccinia Virus protein VP39"/>
    <property type="match status" value="1"/>
</dbReference>
<dbReference type="InterPro" id="IPR050091">
    <property type="entry name" value="PKS_NRPS_Biosynth_Enz"/>
</dbReference>
<feature type="domain" description="PKS/mFAS DH" evidence="11">
    <location>
        <begin position="877"/>
        <end position="1157"/>
    </location>
</feature>
<dbReference type="InterPro" id="IPR001227">
    <property type="entry name" value="Ac_transferase_dom_sf"/>
</dbReference>
<dbReference type="InterPro" id="IPR016039">
    <property type="entry name" value="Thiolase-like"/>
</dbReference>
<dbReference type="InterPro" id="IPR014030">
    <property type="entry name" value="Ketoacyl_synth_N"/>
</dbReference>
<dbReference type="InterPro" id="IPR016035">
    <property type="entry name" value="Acyl_Trfase/lysoPLipase"/>
</dbReference>
<dbReference type="Gene3D" id="3.40.47.10">
    <property type="match status" value="1"/>
</dbReference>
<dbReference type="Gene3D" id="3.10.129.110">
    <property type="entry name" value="Polyketide synthase dehydratase"/>
    <property type="match status" value="1"/>
</dbReference>
<accession>A0A1L9S364</accession>
<dbReference type="Pfam" id="PF08240">
    <property type="entry name" value="ADH_N"/>
    <property type="match status" value="1"/>
</dbReference>